<gene>
    <name evidence="2" type="ORF">GSI_14411</name>
</gene>
<evidence type="ECO:0000313" key="2">
    <source>
        <dbReference type="EMBL" id="PIL23103.1"/>
    </source>
</evidence>
<protein>
    <submittedName>
        <fullName evidence="2">Uncharacterized protein</fullName>
    </submittedName>
</protein>
<feature type="transmembrane region" description="Helical" evidence="1">
    <location>
        <begin position="6"/>
        <end position="30"/>
    </location>
</feature>
<reference evidence="2 3" key="1">
    <citation type="journal article" date="2015" name="Sci. Rep.">
        <title>Chromosome-level genome map provides insights into diverse defense mechanisms in the medicinal fungus Ganoderma sinense.</title>
        <authorList>
            <person name="Zhu Y."/>
            <person name="Xu J."/>
            <person name="Sun C."/>
            <person name="Zhou S."/>
            <person name="Xu H."/>
            <person name="Nelson D.R."/>
            <person name="Qian J."/>
            <person name="Song J."/>
            <person name="Luo H."/>
            <person name="Xiang L."/>
            <person name="Li Y."/>
            <person name="Xu Z."/>
            <person name="Ji A."/>
            <person name="Wang L."/>
            <person name="Lu S."/>
            <person name="Hayward A."/>
            <person name="Sun W."/>
            <person name="Li X."/>
            <person name="Schwartz D.C."/>
            <person name="Wang Y."/>
            <person name="Chen S."/>
        </authorList>
    </citation>
    <scope>NUCLEOTIDE SEQUENCE [LARGE SCALE GENOMIC DNA]</scope>
    <source>
        <strain evidence="2 3">ZZ0214-1</strain>
    </source>
</reference>
<keyword evidence="1" id="KW-1133">Transmembrane helix</keyword>
<comment type="caution">
    <text evidence="2">The sequence shown here is derived from an EMBL/GenBank/DDBJ whole genome shotgun (WGS) entry which is preliminary data.</text>
</comment>
<dbReference type="OrthoDB" id="2738900at2759"/>
<evidence type="ECO:0000313" key="3">
    <source>
        <dbReference type="Proteomes" id="UP000230002"/>
    </source>
</evidence>
<keyword evidence="1" id="KW-0812">Transmembrane</keyword>
<dbReference type="AlphaFoldDB" id="A0A2G8RNM1"/>
<dbReference type="EMBL" id="AYKW01000068">
    <property type="protein sequence ID" value="PIL23103.1"/>
    <property type="molecule type" value="Genomic_DNA"/>
</dbReference>
<accession>A0A2G8RNM1</accession>
<proteinExistence type="predicted"/>
<keyword evidence="3" id="KW-1185">Reference proteome</keyword>
<sequence>MATVLLGEPCSLLGCLPHLTTLILGLRALARKAKKHVRDHWEPLRALEVRNDFVVPCPRLRTLCVYVSAEEHVVQLYDVLLSRGQAGYPGAVSG</sequence>
<keyword evidence="1" id="KW-0472">Membrane</keyword>
<evidence type="ECO:0000256" key="1">
    <source>
        <dbReference type="SAM" id="Phobius"/>
    </source>
</evidence>
<dbReference type="Proteomes" id="UP000230002">
    <property type="component" value="Unassembled WGS sequence"/>
</dbReference>
<name>A0A2G8RNM1_9APHY</name>
<organism evidence="2 3">
    <name type="scientific">Ganoderma sinense ZZ0214-1</name>
    <dbReference type="NCBI Taxonomy" id="1077348"/>
    <lineage>
        <taxon>Eukaryota</taxon>
        <taxon>Fungi</taxon>
        <taxon>Dikarya</taxon>
        <taxon>Basidiomycota</taxon>
        <taxon>Agaricomycotina</taxon>
        <taxon>Agaricomycetes</taxon>
        <taxon>Polyporales</taxon>
        <taxon>Polyporaceae</taxon>
        <taxon>Ganoderma</taxon>
    </lineage>
</organism>